<dbReference type="PROSITE" id="PS00893">
    <property type="entry name" value="NUDIX_BOX"/>
    <property type="match status" value="1"/>
</dbReference>
<dbReference type="Proteomes" id="UP000178379">
    <property type="component" value="Unassembled WGS sequence"/>
</dbReference>
<dbReference type="PROSITE" id="PS51462">
    <property type="entry name" value="NUDIX"/>
    <property type="match status" value="1"/>
</dbReference>
<dbReference type="EMBL" id="MFSQ01000145">
    <property type="protein sequence ID" value="OGI37465.1"/>
    <property type="molecule type" value="Genomic_DNA"/>
</dbReference>
<dbReference type="PANTHER" id="PTHR43222">
    <property type="entry name" value="NUDIX HYDROLASE 23"/>
    <property type="match status" value="1"/>
</dbReference>
<dbReference type="AlphaFoldDB" id="A0A1F6SXK5"/>
<comment type="caution">
    <text evidence="4">The sequence shown here is derived from an EMBL/GenBank/DDBJ whole genome shotgun (WGS) entry which is preliminary data.</text>
</comment>
<dbReference type="STRING" id="1817756.A2140_05030"/>
<feature type="domain" description="Nudix hydrolase" evidence="3">
    <location>
        <begin position="36"/>
        <end position="159"/>
    </location>
</feature>
<dbReference type="InterPro" id="IPR029401">
    <property type="entry name" value="Nudix_N"/>
</dbReference>
<proteinExistence type="predicted"/>
<gene>
    <name evidence="4" type="ORF">A2140_05030</name>
</gene>
<evidence type="ECO:0000256" key="1">
    <source>
        <dbReference type="ARBA" id="ARBA00001946"/>
    </source>
</evidence>
<dbReference type="CDD" id="cd04511">
    <property type="entry name" value="NUDIX_Hydrolase"/>
    <property type="match status" value="1"/>
</dbReference>
<organism evidence="4 5">
    <name type="scientific">Candidatus Muproteobacteria bacterium RBG_16_62_13</name>
    <dbReference type="NCBI Taxonomy" id="1817756"/>
    <lineage>
        <taxon>Bacteria</taxon>
        <taxon>Pseudomonadati</taxon>
        <taxon>Pseudomonadota</taxon>
        <taxon>Candidatus Muproteobacteria</taxon>
    </lineage>
</organism>
<dbReference type="Gene3D" id="3.90.79.10">
    <property type="entry name" value="Nucleoside Triphosphate Pyrophosphohydrolase"/>
    <property type="match status" value="1"/>
</dbReference>
<dbReference type="Gene3D" id="2.20.70.10">
    <property type="match status" value="1"/>
</dbReference>
<comment type="cofactor">
    <cofactor evidence="1">
        <name>Mg(2+)</name>
        <dbReference type="ChEBI" id="CHEBI:18420"/>
    </cofactor>
</comment>
<dbReference type="SUPFAM" id="SSF55811">
    <property type="entry name" value="Nudix"/>
    <property type="match status" value="1"/>
</dbReference>
<dbReference type="InterPro" id="IPR020084">
    <property type="entry name" value="NUDIX_hydrolase_CS"/>
</dbReference>
<evidence type="ECO:0000313" key="5">
    <source>
        <dbReference type="Proteomes" id="UP000178379"/>
    </source>
</evidence>
<dbReference type="Pfam" id="PF00293">
    <property type="entry name" value="NUDIX"/>
    <property type="match status" value="1"/>
</dbReference>
<dbReference type="InterPro" id="IPR000086">
    <property type="entry name" value="NUDIX_hydrolase_dom"/>
</dbReference>
<evidence type="ECO:0000256" key="2">
    <source>
        <dbReference type="ARBA" id="ARBA00022801"/>
    </source>
</evidence>
<evidence type="ECO:0000313" key="4">
    <source>
        <dbReference type="EMBL" id="OGI37465.1"/>
    </source>
</evidence>
<protein>
    <submittedName>
        <fullName evidence="4">ADP-ribose pyrophosphatase</fullName>
    </submittedName>
</protein>
<accession>A0A1F6SXK5</accession>
<keyword evidence="2" id="KW-0378">Hydrolase</keyword>
<reference evidence="4 5" key="1">
    <citation type="journal article" date="2016" name="Nat. Commun.">
        <title>Thousands of microbial genomes shed light on interconnected biogeochemical processes in an aquifer system.</title>
        <authorList>
            <person name="Anantharaman K."/>
            <person name="Brown C.T."/>
            <person name="Hug L.A."/>
            <person name="Sharon I."/>
            <person name="Castelle C.J."/>
            <person name="Probst A.J."/>
            <person name="Thomas B.C."/>
            <person name="Singh A."/>
            <person name="Wilkins M.J."/>
            <person name="Karaoz U."/>
            <person name="Brodie E.L."/>
            <person name="Williams K.H."/>
            <person name="Hubbard S.S."/>
            <person name="Banfield J.F."/>
        </authorList>
    </citation>
    <scope>NUCLEOTIDE SEQUENCE [LARGE SCALE GENOMIC DNA]</scope>
</reference>
<name>A0A1F6SXK5_9PROT</name>
<dbReference type="Pfam" id="PF14803">
    <property type="entry name" value="Zn_ribbon_Nudix"/>
    <property type="match status" value="1"/>
</dbReference>
<sequence length="192" mass="21716">MKFCSQCGAALERRIPEGDSLARFVCPSCQTIHYTNPKVVVGCLPEWDGRILMCKRAIEPRHGLWTLPAGFLEDHETTIAGAMRETLEEAGARVEIASLYALFNLPSVNQVYVMYRARLLDLDFAPGPESLEVKLVDESAVPWNEMAFEVITQTLRLYWQDYRAGTFHTRAGDVIRLPGGERVFETRLLELP</sequence>
<evidence type="ECO:0000259" key="3">
    <source>
        <dbReference type="PROSITE" id="PS51462"/>
    </source>
</evidence>
<dbReference type="PANTHER" id="PTHR43222:SF2">
    <property type="entry name" value="NUDIX HYDROLASE 23, CHLOROPLASTIC"/>
    <property type="match status" value="1"/>
</dbReference>
<dbReference type="GO" id="GO:0016787">
    <property type="term" value="F:hydrolase activity"/>
    <property type="evidence" value="ECO:0007669"/>
    <property type="project" value="UniProtKB-KW"/>
</dbReference>
<dbReference type="InterPro" id="IPR015797">
    <property type="entry name" value="NUDIX_hydrolase-like_dom_sf"/>
</dbReference>